<feature type="domain" description="Chromosomal replication initiator protein DnaA ATPAse" evidence="1">
    <location>
        <begin position="12"/>
        <end position="72"/>
    </location>
</feature>
<dbReference type="InterPro" id="IPR055199">
    <property type="entry name" value="Hda_lid"/>
</dbReference>
<evidence type="ECO:0000313" key="4">
    <source>
        <dbReference type="Proteomes" id="UP000179037"/>
    </source>
</evidence>
<organism evidence="3 4">
    <name type="scientific">Candidatus Muproteobacteria bacterium RIFCSPLOWO2_01_FULL_60_18</name>
    <dbReference type="NCBI Taxonomy" id="1817768"/>
    <lineage>
        <taxon>Bacteria</taxon>
        <taxon>Pseudomonadati</taxon>
        <taxon>Pseudomonadota</taxon>
        <taxon>Candidatus Muproteobacteria</taxon>
    </lineage>
</organism>
<dbReference type="NCBIfam" id="TIGR03420">
    <property type="entry name" value="DnaA_homol_Hda"/>
    <property type="match status" value="1"/>
</dbReference>
<reference evidence="3 4" key="1">
    <citation type="journal article" date="2016" name="Nat. Commun.">
        <title>Thousands of microbial genomes shed light on interconnected biogeochemical processes in an aquifer system.</title>
        <authorList>
            <person name="Anantharaman K."/>
            <person name="Brown C.T."/>
            <person name="Hug L.A."/>
            <person name="Sharon I."/>
            <person name="Castelle C.J."/>
            <person name="Probst A.J."/>
            <person name="Thomas B.C."/>
            <person name="Singh A."/>
            <person name="Wilkins M.J."/>
            <person name="Karaoz U."/>
            <person name="Brodie E.L."/>
            <person name="Williams K.H."/>
            <person name="Hubbard S.S."/>
            <person name="Banfield J.F."/>
        </authorList>
    </citation>
    <scope>NUCLEOTIDE SEQUENCE [LARGE SCALE GENOMIC DNA]</scope>
</reference>
<sequence>MNHQLSLNLRLKDASSFGNFHPGPNREALERLRAAVVTAATRDKASEPLMFLWGAEGSGKTHLLQAACRLAQELGMAPVYVPLADVVELTPSLLEGVEAAPLVCLDDVERAANRPEWEAALFSLVERLRTAGGMLVIGAIAPPDRLGLRLPDLVSRLAWGATYALQPLDDTQKLEAVRLRAQHRGFEMPEDVARYILSRYPRDMRSLFGLLDRIDQASLAQQRRVTIPFLRGLEELGRENAETV</sequence>
<dbReference type="PANTHER" id="PTHR30050:SF5">
    <property type="entry name" value="DNAA REGULATORY INACTIVATOR HDA"/>
    <property type="match status" value="1"/>
</dbReference>
<feature type="domain" description="Hda lid" evidence="2">
    <location>
        <begin position="170"/>
        <end position="231"/>
    </location>
</feature>
<dbReference type="SUPFAM" id="SSF52540">
    <property type="entry name" value="P-loop containing nucleoside triphosphate hydrolases"/>
    <property type="match status" value="1"/>
</dbReference>
<accession>A0A1F6TZI9</accession>
<dbReference type="InterPro" id="IPR013317">
    <property type="entry name" value="DnaA_dom"/>
</dbReference>
<dbReference type="GO" id="GO:0032297">
    <property type="term" value="P:negative regulation of DNA-templated DNA replication initiation"/>
    <property type="evidence" value="ECO:0007669"/>
    <property type="project" value="InterPro"/>
</dbReference>
<evidence type="ECO:0000313" key="3">
    <source>
        <dbReference type="EMBL" id="OGI50489.1"/>
    </source>
</evidence>
<dbReference type="PANTHER" id="PTHR30050">
    <property type="entry name" value="CHROMOSOMAL REPLICATION INITIATOR PROTEIN DNAA"/>
    <property type="match status" value="1"/>
</dbReference>
<dbReference type="Gene3D" id="1.10.8.60">
    <property type="match status" value="1"/>
</dbReference>
<dbReference type="Proteomes" id="UP000179037">
    <property type="component" value="Unassembled WGS sequence"/>
</dbReference>
<proteinExistence type="predicted"/>
<dbReference type="GO" id="GO:0006270">
    <property type="term" value="P:DNA replication initiation"/>
    <property type="evidence" value="ECO:0007669"/>
    <property type="project" value="TreeGrafter"/>
</dbReference>
<dbReference type="STRING" id="1817768.A3A87_05765"/>
<dbReference type="EMBL" id="MFTC01000068">
    <property type="protein sequence ID" value="OGI50489.1"/>
    <property type="molecule type" value="Genomic_DNA"/>
</dbReference>
<dbReference type="AlphaFoldDB" id="A0A1F6TZI9"/>
<protein>
    <submittedName>
        <fullName evidence="3">DnaA regulatory inactivator Hda</fullName>
    </submittedName>
</protein>
<dbReference type="Gene3D" id="3.40.50.300">
    <property type="entry name" value="P-loop containing nucleotide triphosphate hydrolases"/>
    <property type="match status" value="1"/>
</dbReference>
<name>A0A1F6TZI9_9PROT</name>
<dbReference type="InterPro" id="IPR027417">
    <property type="entry name" value="P-loop_NTPase"/>
</dbReference>
<dbReference type="Pfam" id="PF22688">
    <property type="entry name" value="Hda_lid"/>
    <property type="match status" value="1"/>
</dbReference>
<evidence type="ECO:0000259" key="2">
    <source>
        <dbReference type="Pfam" id="PF22688"/>
    </source>
</evidence>
<comment type="caution">
    <text evidence="3">The sequence shown here is derived from an EMBL/GenBank/DDBJ whole genome shotgun (WGS) entry which is preliminary data.</text>
</comment>
<evidence type="ECO:0000259" key="1">
    <source>
        <dbReference type="Pfam" id="PF00308"/>
    </source>
</evidence>
<dbReference type="Pfam" id="PF00308">
    <property type="entry name" value="Bac_DnaA"/>
    <property type="match status" value="1"/>
</dbReference>
<dbReference type="InterPro" id="IPR017788">
    <property type="entry name" value="Hda"/>
</dbReference>
<gene>
    <name evidence="3" type="ORF">A3A87_05765</name>
</gene>